<evidence type="ECO:0000313" key="5">
    <source>
        <dbReference type="Proteomes" id="UP000054561"/>
    </source>
</evidence>
<keyword evidence="5" id="KW-1185">Reference proteome</keyword>
<evidence type="ECO:0000313" key="4">
    <source>
        <dbReference type="EMBL" id="KJP89222.1"/>
    </source>
</evidence>
<dbReference type="OMA" id="DYCALLP"/>
<evidence type="ECO:0000256" key="2">
    <source>
        <dbReference type="SAM" id="MobiDB-lite"/>
    </source>
</evidence>
<dbReference type="OrthoDB" id="341679at2759"/>
<organism evidence="4 5">
    <name type="scientific">Plasmodium fragile</name>
    <dbReference type="NCBI Taxonomy" id="5857"/>
    <lineage>
        <taxon>Eukaryota</taxon>
        <taxon>Sar</taxon>
        <taxon>Alveolata</taxon>
        <taxon>Apicomplexa</taxon>
        <taxon>Aconoidasida</taxon>
        <taxon>Haemosporida</taxon>
        <taxon>Plasmodiidae</taxon>
        <taxon>Plasmodium</taxon>
        <taxon>Plasmodium (Plasmodium)</taxon>
    </lineage>
</organism>
<keyword evidence="1" id="KW-0479">Metal-binding</keyword>
<feature type="domain" description="RING-type" evidence="3">
    <location>
        <begin position="132"/>
        <end position="196"/>
    </location>
</feature>
<dbReference type="InterPro" id="IPR001841">
    <property type="entry name" value="Znf_RING"/>
</dbReference>
<dbReference type="RefSeq" id="XP_012334161.1">
    <property type="nucleotide sequence ID" value="XM_012478738.1"/>
</dbReference>
<keyword evidence="1" id="KW-0862">Zinc</keyword>
<dbReference type="GeneID" id="24266414"/>
<keyword evidence="1" id="KW-0863">Zinc-finger</keyword>
<evidence type="ECO:0000256" key="1">
    <source>
        <dbReference type="PROSITE-ProRule" id="PRU00175"/>
    </source>
</evidence>
<protein>
    <recommendedName>
        <fullName evidence="3">RING-type domain-containing protein</fullName>
    </recommendedName>
</protein>
<sequence>MYIQYRLFSEHSLWRVLEINKSENYILASELKHIICKQSNINYNSKIDIYFSVYKDDEEGSRVSGVSGVGGGDNDVDFLNPEDKVYNGTKILIHRHIKKKSNLSDITHEAKKEISVDIREEQKINIPIEFLCKLCSYILIDSHILVCTNNCGYSVCKTCILLYVLNKLVTQDEKKTSTVIDLNRLKDNSIQCPLCNGSLKYCIWNKKLELTLKKIINERSDIDSFKLNVEERNSRFLRIVEKLKIENFPPSASVTKENIFESDVFKAIEAKYILSSGNRKTDEPFRGEDDKEEEDVKMANHFLYLMTNPKQNCIKEFNMIFLEFENPIFDTVQKMGLKAAYDQQVGKASPGAGPSSVGSTSAAAAVGVGGDAIAGERNETVTQSTSNSGMKAGVDNSEDDVDEEMYSHSKVYIMPISFVGGETSYSLIGVFYVKGLYKHVSTSSTVRDEGKEQAILKNFLQKWFSDEVKSNQNPSDILNPRERLKSGDVYTLEWVHKYEKTCFFPARKQPIYNIINSRRQRSKKKNNIEIVLDLKKFVDVVLSVNNYIKYGSRPNNYDTKKGMVSSTVEDEEGKKRMPPPPTRMDNKLGDPSGWAQTIGSVDAMVNQNDVAAKERLGIFSSAGEASSSPSGELIRQSEFQDIFELMYDTKICPVTIGHRFHVSNPYADYCALLPFLTKEDFLFIRKLQRIYKEKYLRQLYKHVRRNDLSMNIFFNAVNSVFFSSPRWQP</sequence>
<dbReference type="PROSITE" id="PS50089">
    <property type="entry name" value="ZF_RING_2"/>
    <property type="match status" value="1"/>
</dbReference>
<dbReference type="EMBL" id="KQ001653">
    <property type="protein sequence ID" value="KJP89222.1"/>
    <property type="molecule type" value="Genomic_DNA"/>
</dbReference>
<dbReference type="AlphaFoldDB" id="A0A0D9QR20"/>
<dbReference type="GO" id="GO:0008270">
    <property type="term" value="F:zinc ion binding"/>
    <property type="evidence" value="ECO:0007669"/>
    <property type="project" value="UniProtKB-KW"/>
</dbReference>
<proteinExistence type="predicted"/>
<gene>
    <name evidence="4" type="ORF">AK88_01100</name>
</gene>
<accession>A0A0D9QR20</accession>
<name>A0A0D9QR20_PLAFR</name>
<feature type="region of interest" description="Disordered" evidence="2">
    <location>
        <begin position="377"/>
        <end position="400"/>
    </location>
</feature>
<feature type="region of interest" description="Disordered" evidence="2">
    <location>
        <begin position="559"/>
        <end position="588"/>
    </location>
</feature>
<feature type="compositionally biased region" description="Polar residues" evidence="2">
    <location>
        <begin position="380"/>
        <end position="389"/>
    </location>
</feature>
<reference evidence="4 5" key="1">
    <citation type="submission" date="2014-03" db="EMBL/GenBank/DDBJ databases">
        <title>The Genome Sequence of Plasmodium fragile nilgiri.</title>
        <authorList>
            <consortium name="The Broad Institute Genomics Platform"/>
            <consortium name="The Broad Institute Genome Sequencing Center for Infectious Disease"/>
            <person name="Neafsey D."/>
            <person name="Duraisingh M."/>
            <person name="Young S.K."/>
            <person name="Zeng Q."/>
            <person name="Gargeya S."/>
            <person name="Abouelleil A."/>
            <person name="Alvarado L."/>
            <person name="Chapman S.B."/>
            <person name="Gainer-Dewar J."/>
            <person name="Goldberg J."/>
            <person name="Griggs A."/>
            <person name="Gujja S."/>
            <person name="Hansen M."/>
            <person name="Howarth C."/>
            <person name="Imamovic A."/>
            <person name="Larimer J."/>
            <person name="Pearson M."/>
            <person name="Poon T.W."/>
            <person name="Priest M."/>
            <person name="Roberts A."/>
            <person name="Saif S."/>
            <person name="Shea T."/>
            <person name="Sykes S."/>
            <person name="Wortman J."/>
            <person name="Nusbaum C."/>
            <person name="Birren B."/>
        </authorList>
    </citation>
    <scope>NUCLEOTIDE SEQUENCE [LARGE SCALE GENOMIC DNA]</scope>
    <source>
        <strain evidence="5">nilgiri</strain>
    </source>
</reference>
<dbReference type="Proteomes" id="UP000054561">
    <property type="component" value="Unassembled WGS sequence"/>
</dbReference>
<dbReference type="VEuPathDB" id="PlasmoDB:AK88_01100"/>
<evidence type="ECO:0000259" key="3">
    <source>
        <dbReference type="PROSITE" id="PS50089"/>
    </source>
</evidence>